<dbReference type="SUPFAM" id="SSF52266">
    <property type="entry name" value="SGNH hydrolase"/>
    <property type="match status" value="1"/>
</dbReference>
<protein>
    <recommendedName>
        <fullName evidence="1">SGNH hydrolase-type esterase domain-containing protein</fullName>
    </recommendedName>
</protein>
<dbReference type="Pfam" id="PF13472">
    <property type="entry name" value="Lipase_GDSL_2"/>
    <property type="match status" value="1"/>
</dbReference>
<organism evidence="2 3">
    <name type="scientific">Penicillium freii</name>
    <dbReference type="NCBI Taxonomy" id="48697"/>
    <lineage>
        <taxon>Eukaryota</taxon>
        <taxon>Fungi</taxon>
        <taxon>Dikarya</taxon>
        <taxon>Ascomycota</taxon>
        <taxon>Pezizomycotina</taxon>
        <taxon>Eurotiomycetes</taxon>
        <taxon>Eurotiomycetidae</taxon>
        <taxon>Eurotiales</taxon>
        <taxon>Aspergillaceae</taxon>
        <taxon>Penicillium</taxon>
    </lineage>
</organism>
<evidence type="ECO:0000259" key="1">
    <source>
        <dbReference type="Pfam" id="PF13472"/>
    </source>
</evidence>
<dbReference type="PANTHER" id="PTHR14209:SF19">
    <property type="entry name" value="ISOAMYL ACETATE-HYDROLYZING ESTERASE 1 HOMOLOG"/>
    <property type="match status" value="1"/>
</dbReference>
<dbReference type="STRING" id="48697.A0A117NRG8"/>
<proteinExistence type="predicted"/>
<dbReference type="InterPro" id="IPR036514">
    <property type="entry name" value="SGNH_hydro_sf"/>
</dbReference>
<comment type="caution">
    <text evidence="2">The sequence shown here is derived from an EMBL/GenBank/DDBJ whole genome shotgun (WGS) entry which is preliminary data.</text>
</comment>
<feature type="domain" description="SGNH hydrolase-type esterase" evidence="1">
    <location>
        <begin position="10"/>
        <end position="181"/>
    </location>
</feature>
<accession>A0A117NRG8</accession>
<dbReference type="Gene3D" id="3.40.50.1110">
    <property type="entry name" value="SGNH hydrolase"/>
    <property type="match status" value="1"/>
</dbReference>
<reference evidence="2 3" key="1">
    <citation type="submission" date="2015-10" db="EMBL/GenBank/DDBJ databases">
        <title>Genome sequencing of Penicillium freii.</title>
        <authorList>
            <person name="Nguyen H.D."/>
            <person name="Visagie C.M."/>
            <person name="Seifert K.A."/>
        </authorList>
    </citation>
    <scope>NUCLEOTIDE SEQUENCE [LARGE SCALE GENOMIC DNA]</scope>
    <source>
        <strain evidence="2 3">DAOM 242723</strain>
    </source>
</reference>
<dbReference type="PANTHER" id="PTHR14209">
    <property type="entry name" value="ISOAMYL ACETATE-HYDROLYZING ESTERASE 1"/>
    <property type="match status" value="1"/>
</dbReference>
<name>A0A117NRG8_PENFR</name>
<sequence>MALAFDKVVLFGDSITQLAYDQGCGFCFGPAMQNAYCRKFDVIQRGFGGYNSDHAATIIKRLVEQETTVKSIVFFGTNDSIVPESANHVPLARYKDNLRQIVATVEQAGAKVVLVGPGPFNHHQFVAANGKDFFCDRTTLRARAYCDAAMEIGAELNVPTVPLWYVVMEELGWKEGDAIYGLAELPADNPLNEYLSDGVHYLGKAYKVEFTNVIKAIKEFYPELDPDHIPEKLPAWDAITSLDVLDEAIA</sequence>
<dbReference type="Proteomes" id="UP000055045">
    <property type="component" value="Unassembled WGS sequence"/>
</dbReference>
<evidence type="ECO:0000313" key="2">
    <source>
        <dbReference type="EMBL" id="KUM65435.1"/>
    </source>
</evidence>
<evidence type="ECO:0000313" key="3">
    <source>
        <dbReference type="Proteomes" id="UP000055045"/>
    </source>
</evidence>
<gene>
    <name evidence="2" type="ORF">ACN42_g1648</name>
</gene>
<dbReference type="EMBL" id="LLXE01000027">
    <property type="protein sequence ID" value="KUM65435.1"/>
    <property type="molecule type" value="Genomic_DNA"/>
</dbReference>
<dbReference type="InterPro" id="IPR045136">
    <property type="entry name" value="Iah1-like"/>
</dbReference>
<dbReference type="InterPro" id="IPR013830">
    <property type="entry name" value="SGNH_hydro"/>
</dbReference>
<dbReference type="CDD" id="cd01838">
    <property type="entry name" value="Isoamyl_acetate_hydrolase_like"/>
    <property type="match status" value="1"/>
</dbReference>
<keyword evidence="3" id="KW-1185">Reference proteome</keyword>
<dbReference type="AlphaFoldDB" id="A0A117NRG8"/>